<gene>
    <name evidence="1" type="ORF">CMV_023850</name>
</gene>
<evidence type="ECO:0000313" key="1">
    <source>
        <dbReference type="EMBL" id="KAF3950394.1"/>
    </source>
</evidence>
<proteinExistence type="predicted"/>
<evidence type="ECO:0000313" key="2">
    <source>
        <dbReference type="Proteomes" id="UP000737018"/>
    </source>
</evidence>
<keyword evidence="2" id="KW-1185">Reference proteome</keyword>
<accession>A0A8J4QNS1</accession>
<dbReference type="AlphaFoldDB" id="A0A8J4QNS1"/>
<organism evidence="1 2">
    <name type="scientific">Castanea mollissima</name>
    <name type="common">Chinese chestnut</name>
    <dbReference type="NCBI Taxonomy" id="60419"/>
    <lineage>
        <taxon>Eukaryota</taxon>
        <taxon>Viridiplantae</taxon>
        <taxon>Streptophyta</taxon>
        <taxon>Embryophyta</taxon>
        <taxon>Tracheophyta</taxon>
        <taxon>Spermatophyta</taxon>
        <taxon>Magnoliopsida</taxon>
        <taxon>eudicotyledons</taxon>
        <taxon>Gunneridae</taxon>
        <taxon>Pentapetalae</taxon>
        <taxon>rosids</taxon>
        <taxon>fabids</taxon>
        <taxon>Fagales</taxon>
        <taxon>Fagaceae</taxon>
        <taxon>Castanea</taxon>
    </lineage>
</organism>
<comment type="caution">
    <text evidence="1">The sequence shown here is derived from an EMBL/GenBank/DDBJ whole genome shotgun (WGS) entry which is preliminary data.</text>
</comment>
<protein>
    <submittedName>
        <fullName evidence="1">Uncharacterized protein</fullName>
    </submittedName>
</protein>
<reference evidence="1" key="1">
    <citation type="submission" date="2020-03" db="EMBL/GenBank/DDBJ databases">
        <title>Castanea mollissima Vanexum genome sequencing.</title>
        <authorList>
            <person name="Staton M."/>
        </authorList>
    </citation>
    <scope>NUCLEOTIDE SEQUENCE</scope>
    <source>
        <tissue evidence="1">Leaf</tissue>
    </source>
</reference>
<name>A0A8J4QNS1_9ROSI</name>
<dbReference type="EMBL" id="JRKL02005491">
    <property type="protein sequence ID" value="KAF3950394.1"/>
    <property type="molecule type" value="Genomic_DNA"/>
</dbReference>
<sequence>MVLSSVLSIPRMEYLKRPIYHEIKDALATAVAERTWGLTSRSSSQMVGSSMDKVFEGENSLWIETSVSVYDDVISRILLFFISLHISFPVIWI</sequence>
<dbReference type="Proteomes" id="UP000737018">
    <property type="component" value="Unassembled WGS sequence"/>
</dbReference>